<evidence type="ECO:0000256" key="1">
    <source>
        <dbReference type="SAM" id="Phobius"/>
    </source>
</evidence>
<protein>
    <submittedName>
        <fullName evidence="2">DUF969 domain-containing protein</fullName>
    </submittedName>
</protein>
<evidence type="ECO:0000313" key="3">
    <source>
        <dbReference type="Proteomes" id="UP000724672"/>
    </source>
</evidence>
<organism evidence="2 3">
    <name type="scientific">Anaeromonas frigoriresistens</name>
    <dbReference type="NCBI Taxonomy" id="2683708"/>
    <lineage>
        <taxon>Bacteria</taxon>
        <taxon>Bacillati</taxon>
        <taxon>Bacillota</taxon>
        <taxon>Tissierellia</taxon>
        <taxon>Tissierellales</taxon>
        <taxon>Thermohalobacteraceae</taxon>
        <taxon>Anaeromonas</taxon>
    </lineage>
</organism>
<keyword evidence="1" id="KW-0472">Membrane</keyword>
<sequence>MKLIGILIILIGFILKLDTIAVVLVAGIVTGLVGGLAFPEILSTLGEAFINTRYMTIFLLTLPVIGILERNGLRERAAYLIKKLNSMTAGRVLVIYVFIREVAAALSLRLGGHVQFIRPLILPMAQGAAESKYGEVNDEQLEQLKGYSASAENYGNFYGQNVFIASGGVLLVVGTLDELGIAVTPLAVSKAAIPVAIAAFLVATIQYYLLDKKLDRLKNVKQLNENTTINVTKRNEVE</sequence>
<name>A0A942Z8W4_9FIRM</name>
<feature type="transmembrane region" description="Helical" evidence="1">
    <location>
        <begin position="191"/>
        <end position="210"/>
    </location>
</feature>
<keyword evidence="3" id="KW-1185">Reference proteome</keyword>
<feature type="transmembrane region" description="Helical" evidence="1">
    <location>
        <begin position="7"/>
        <end position="38"/>
    </location>
</feature>
<feature type="transmembrane region" description="Helical" evidence="1">
    <location>
        <begin position="50"/>
        <end position="68"/>
    </location>
</feature>
<gene>
    <name evidence="2" type="ORF">GOQ27_07455</name>
</gene>
<comment type="caution">
    <text evidence="2">The sequence shown here is derived from an EMBL/GenBank/DDBJ whole genome shotgun (WGS) entry which is preliminary data.</text>
</comment>
<keyword evidence="1" id="KW-0812">Transmembrane</keyword>
<reference evidence="2" key="1">
    <citation type="submission" date="2019-12" db="EMBL/GenBank/DDBJ databases">
        <title>Clostridiaceae gen. nov. sp. nov., isolated from sediment in Xinjiang, China.</title>
        <authorList>
            <person name="Zhang R."/>
        </authorList>
    </citation>
    <scope>NUCLEOTIDE SEQUENCE</scope>
    <source>
        <strain evidence="2">D2Q-11</strain>
    </source>
</reference>
<dbReference type="Pfam" id="PF06149">
    <property type="entry name" value="DUF969"/>
    <property type="match status" value="1"/>
</dbReference>
<dbReference type="EMBL" id="WSFT01000031">
    <property type="protein sequence ID" value="MBS4538295.1"/>
    <property type="molecule type" value="Genomic_DNA"/>
</dbReference>
<accession>A0A942Z8W4</accession>
<evidence type="ECO:0000313" key="2">
    <source>
        <dbReference type="EMBL" id="MBS4538295.1"/>
    </source>
</evidence>
<dbReference type="AlphaFoldDB" id="A0A942Z8W4"/>
<keyword evidence="1" id="KW-1133">Transmembrane helix</keyword>
<dbReference type="Proteomes" id="UP000724672">
    <property type="component" value="Unassembled WGS sequence"/>
</dbReference>
<dbReference type="InterPro" id="IPR010374">
    <property type="entry name" value="DUF969"/>
</dbReference>
<proteinExistence type="predicted"/>
<dbReference type="RefSeq" id="WP_203366361.1">
    <property type="nucleotide sequence ID" value="NZ_WSFT01000031.1"/>
</dbReference>